<protein>
    <submittedName>
        <fullName evidence="1">DUF3006 domain-containing protein</fullName>
    </submittedName>
</protein>
<proteinExistence type="predicted"/>
<dbReference type="Pfam" id="PF11213">
    <property type="entry name" value="DUF3006"/>
    <property type="match status" value="1"/>
</dbReference>
<dbReference type="InterPro" id="IPR021377">
    <property type="entry name" value="DUF3006"/>
</dbReference>
<evidence type="ECO:0000313" key="1">
    <source>
        <dbReference type="EMBL" id="RDY31131.1"/>
    </source>
</evidence>
<dbReference type="Proteomes" id="UP000216411">
    <property type="component" value="Unassembled WGS sequence"/>
</dbReference>
<reference evidence="1 2" key="1">
    <citation type="journal article" date="2017" name="Genome Announc.">
        <title>Draft Genome Sequence of a Sporulating and Motile Strain of Lachnotalea glycerini Isolated from Water in Quebec City, Canada.</title>
        <authorList>
            <person name="Maheux A.F."/>
            <person name="Boudreau D.K."/>
            <person name="Berube E."/>
            <person name="Boissinot M."/>
            <person name="Raymond F."/>
            <person name="Brodeur S."/>
            <person name="Corbeil J."/>
            <person name="Isabel S."/>
            <person name="Omar R.F."/>
            <person name="Bergeron M.G."/>
        </authorList>
    </citation>
    <scope>NUCLEOTIDE SEQUENCE [LARGE SCALE GENOMIC DNA]</scope>
    <source>
        <strain evidence="1 2">CCRI-19302</strain>
    </source>
</reference>
<sequence>MKLVIDRFEGKFAVCVQEDHVINIPRYKIPIEAKDGDCIEMENGFFVVRKEETEDKRYKVKKFMDELKKKNK</sequence>
<accession>A0A371JEF1</accession>
<dbReference type="AlphaFoldDB" id="A0A371JEF1"/>
<organism evidence="1 2">
    <name type="scientific">Lachnotalea glycerini</name>
    <dbReference type="NCBI Taxonomy" id="1763509"/>
    <lineage>
        <taxon>Bacteria</taxon>
        <taxon>Bacillati</taxon>
        <taxon>Bacillota</taxon>
        <taxon>Clostridia</taxon>
        <taxon>Lachnospirales</taxon>
        <taxon>Lachnospiraceae</taxon>
        <taxon>Lachnotalea</taxon>
    </lineage>
</organism>
<dbReference type="EMBL" id="NOKA02000021">
    <property type="protein sequence ID" value="RDY31131.1"/>
    <property type="molecule type" value="Genomic_DNA"/>
</dbReference>
<name>A0A371JEF1_9FIRM</name>
<evidence type="ECO:0000313" key="2">
    <source>
        <dbReference type="Proteomes" id="UP000216411"/>
    </source>
</evidence>
<dbReference type="RefSeq" id="WP_094375749.1">
    <property type="nucleotide sequence ID" value="NZ_NOKA02000021.1"/>
</dbReference>
<comment type="caution">
    <text evidence="1">The sequence shown here is derived from an EMBL/GenBank/DDBJ whole genome shotgun (WGS) entry which is preliminary data.</text>
</comment>
<gene>
    <name evidence="1" type="ORF">CG710_011110</name>
</gene>
<dbReference type="OrthoDB" id="164847at2"/>
<keyword evidence="2" id="KW-1185">Reference proteome</keyword>